<name>A0A497JGG9_9ARCH</name>
<dbReference type="SUPFAM" id="SSF55073">
    <property type="entry name" value="Nucleotide cyclase"/>
    <property type="match status" value="1"/>
</dbReference>
<dbReference type="InterPro" id="IPR000160">
    <property type="entry name" value="GGDEF_dom"/>
</dbReference>
<evidence type="ECO:0000259" key="2">
    <source>
        <dbReference type="PROSITE" id="PS50887"/>
    </source>
</evidence>
<sequence length="281" mass="32523">MPAKKPRGKKGDVRFHPKQEAKAIRGTHAEGRFLERWPKAYIEMHKEYLRTIARLERKRAQKGLTPKERQELAGAYKNMRRLVKKLEQTYVSRAKHASAKTRRDPKFRVFLTDKYFKEMVRIRGKEYERSSLAFLDIDHLKEINDGYSHRVGDIVIRSIGEALNEVIGEKGGLVGRHGGEEILVWASMQPEELIEALKEAVKIAKRKVSERMRKEGVRFYREVGFSAGIVPVSANEIRRNFQKAYKTLVNSADKLMYESKRKGRNAVTLRSEGKLITKKLS</sequence>
<feature type="domain" description="GGDEF" evidence="2">
    <location>
        <begin position="128"/>
        <end position="272"/>
    </location>
</feature>
<dbReference type="PANTHER" id="PTHR45138">
    <property type="entry name" value="REGULATORY COMPONENTS OF SENSORY TRANSDUCTION SYSTEM"/>
    <property type="match status" value="1"/>
</dbReference>
<dbReference type="Proteomes" id="UP000277633">
    <property type="component" value="Unassembled WGS sequence"/>
</dbReference>
<dbReference type="Gene3D" id="3.30.70.270">
    <property type="match status" value="1"/>
</dbReference>
<comment type="caution">
    <text evidence="3">The sequence shown here is derived from an EMBL/GenBank/DDBJ whole genome shotgun (WGS) entry which is preliminary data.</text>
</comment>
<evidence type="ECO:0000313" key="3">
    <source>
        <dbReference type="EMBL" id="RLG70009.1"/>
    </source>
</evidence>
<feature type="compositionally biased region" description="Basic and acidic residues" evidence="1">
    <location>
        <begin position="9"/>
        <end position="21"/>
    </location>
</feature>
<dbReference type="PROSITE" id="PS50887">
    <property type="entry name" value="GGDEF"/>
    <property type="match status" value="1"/>
</dbReference>
<feature type="region of interest" description="Disordered" evidence="1">
    <location>
        <begin position="1"/>
        <end position="21"/>
    </location>
</feature>
<organism evidence="3 4">
    <name type="scientific">Candidatus Iainarchaeum sp</name>
    <dbReference type="NCBI Taxonomy" id="3101447"/>
    <lineage>
        <taxon>Archaea</taxon>
        <taxon>Candidatus Iainarchaeota</taxon>
        <taxon>Candidatus Iainarchaeia</taxon>
        <taxon>Candidatus Iainarchaeales</taxon>
        <taxon>Candidatus Iainarchaeaceae</taxon>
        <taxon>Candidatus Iainarchaeum</taxon>
    </lineage>
</organism>
<accession>A0A497JGG9</accession>
<gene>
    <name evidence="3" type="ORF">DRO07_01205</name>
</gene>
<dbReference type="AlphaFoldDB" id="A0A497JGG9"/>
<dbReference type="GO" id="GO:0052621">
    <property type="term" value="F:diguanylate cyclase activity"/>
    <property type="evidence" value="ECO:0007669"/>
    <property type="project" value="TreeGrafter"/>
</dbReference>
<dbReference type="InterPro" id="IPR029787">
    <property type="entry name" value="Nucleotide_cyclase"/>
</dbReference>
<dbReference type="SMART" id="SM00267">
    <property type="entry name" value="GGDEF"/>
    <property type="match status" value="1"/>
</dbReference>
<dbReference type="Pfam" id="PF00990">
    <property type="entry name" value="GGDEF"/>
    <property type="match status" value="1"/>
</dbReference>
<proteinExistence type="predicted"/>
<dbReference type="PANTHER" id="PTHR45138:SF24">
    <property type="entry name" value="DIGUANYLATE CYCLASE DGCC-RELATED"/>
    <property type="match status" value="1"/>
</dbReference>
<dbReference type="EMBL" id="QMWO01000029">
    <property type="protein sequence ID" value="RLG70009.1"/>
    <property type="molecule type" value="Genomic_DNA"/>
</dbReference>
<dbReference type="NCBIfam" id="TIGR00254">
    <property type="entry name" value="GGDEF"/>
    <property type="match status" value="1"/>
</dbReference>
<dbReference type="GO" id="GO:0043709">
    <property type="term" value="P:cell adhesion involved in single-species biofilm formation"/>
    <property type="evidence" value="ECO:0007669"/>
    <property type="project" value="TreeGrafter"/>
</dbReference>
<evidence type="ECO:0000256" key="1">
    <source>
        <dbReference type="SAM" id="MobiDB-lite"/>
    </source>
</evidence>
<dbReference type="GO" id="GO:0005886">
    <property type="term" value="C:plasma membrane"/>
    <property type="evidence" value="ECO:0007669"/>
    <property type="project" value="TreeGrafter"/>
</dbReference>
<evidence type="ECO:0000313" key="4">
    <source>
        <dbReference type="Proteomes" id="UP000277633"/>
    </source>
</evidence>
<dbReference type="InterPro" id="IPR050469">
    <property type="entry name" value="Diguanylate_Cyclase"/>
</dbReference>
<dbReference type="InterPro" id="IPR043128">
    <property type="entry name" value="Rev_trsase/Diguanyl_cyclase"/>
</dbReference>
<reference evidence="3 4" key="1">
    <citation type="submission" date="2018-06" db="EMBL/GenBank/DDBJ databases">
        <title>Extensive metabolic versatility and redundancy in microbially diverse, dynamic hydrothermal sediments.</title>
        <authorList>
            <person name="Dombrowski N."/>
            <person name="Teske A."/>
            <person name="Baker B.J."/>
        </authorList>
    </citation>
    <scope>NUCLEOTIDE SEQUENCE [LARGE SCALE GENOMIC DNA]</scope>
    <source>
        <strain evidence="3">B9_G13</strain>
    </source>
</reference>
<dbReference type="CDD" id="cd01949">
    <property type="entry name" value="GGDEF"/>
    <property type="match status" value="1"/>
</dbReference>
<protein>
    <recommendedName>
        <fullName evidence="2">GGDEF domain-containing protein</fullName>
    </recommendedName>
</protein>